<name>A0A0G2Y6W0_MIMIV</name>
<organism evidence="3 5">
    <name type="scientific">Acanthamoeba polyphaga mimivirus</name>
    <name type="common">APMV</name>
    <dbReference type="NCBI Taxonomy" id="212035"/>
    <lineage>
        <taxon>Viruses</taxon>
        <taxon>Varidnaviria</taxon>
        <taxon>Bamfordvirae</taxon>
        <taxon>Nucleocytoviricota</taxon>
        <taxon>Megaviricetes</taxon>
        <taxon>Imitervirales</taxon>
        <taxon>Mimiviridae</taxon>
        <taxon>Megamimivirinae</taxon>
        <taxon>Mimivirus</taxon>
        <taxon>Mimivirus bradfordmassiliense</taxon>
    </lineage>
</organism>
<keyword evidence="1" id="KW-0812">Transmembrane</keyword>
<dbReference type="EMBL" id="KM982403">
    <property type="protein sequence ID" value="AKI81588.1"/>
    <property type="molecule type" value="Genomic_DNA"/>
</dbReference>
<feature type="transmembrane region" description="Helical" evidence="1">
    <location>
        <begin position="12"/>
        <end position="36"/>
    </location>
</feature>
<dbReference type="EMBL" id="KM982401">
    <property type="protein sequence ID" value="AKI79699.1"/>
    <property type="molecule type" value="Genomic_DNA"/>
</dbReference>
<proteinExistence type="predicted"/>
<keyword evidence="1" id="KW-1133">Transmembrane helix</keyword>
<accession>A0A0G2Y6W0</accession>
<evidence type="ECO:0000313" key="2">
    <source>
        <dbReference type="EMBL" id="AKI79699.1"/>
    </source>
</evidence>
<protein>
    <submittedName>
        <fullName evidence="3">Uncharacterized protein</fullName>
    </submittedName>
</protein>
<sequence>MNVGTALAAYGMFLMLFVIPYYLIFITIVIGIYLLLQ</sequence>
<dbReference type="Proteomes" id="UP000241474">
    <property type="component" value="Segment"/>
</dbReference>
<dbReference type="Proteomes" id="UP000274448">
    <property type="component" value="Segment"/>
</dbReference>
<keyword evidence="1" id="KW-0472">Membrane</keyword>
<reference evidence="4 5" key="1">
    <citation type="submission" date="2014-10" db="EMBL/GenBank/DDBJ databases">
        <title>Pan-genome analysis of Brazilian lineage A amoebal mimiviruses.</title>
        <authorList>
            <person name="Assis F.L."/>
            <person name="Abrahao J.S."/>
            <person name="Kroon E.G."/>
            <person name="Dornas F.P."/>
            <person name="Andrade K.R."/>
            <person name="Borato P.V.M."/>
            <person name="Pilotto M.R."/>
            <person name="Benamar S."/>
            <person name="LaScola B."/>
            <person name="Colson P."/>
        </authorList>
    </citation>
    <scope>NUCLEOTIDE SEQUENCE [LARGE SCALE GENOMIC DNA]</scope>
    <source>
        <strain evidence="3 5">Amazonia</strain>
        <strain evidence="2 4">Oyster</strain>
    </source>
</reference>
<evidence type="ECO:0000256" key="1">
    <source>
        <dbReference type="SAM" id="Phobius"/>
    </source>
</evidence>
<evidence type="ECO:0000313" key="5">
    <source>
        <dbReference type="Proteomes" id="UP000274448"/>
    </source>
</evidence>
<evidence type="ECO:0000313" key="3">
    <source>
        <dbReference type="EMBL" id="AKI81588.1"/>
    </source>
</evidence>
<organismHost>
    <name type="scientific">Acanthamoeba polyphaga</name>
    <name type="common">Amoeba</name>
    <dbReference type="NCBI Taxonomy" id="5757"/>
</organismHost>
<evidence type="ECO:0000313" key="4">
    <source>
        <dbReference type="Proteomes" id="UP000241474"/>
    </source>
</evidence>
<accession>A0A0G2Y582</accession>